<dbReference type="EMBL" id="CAJNNV010027757">
    <property type="protein sequence ID" value="CAE8621489.1"/>
    <property type="molecule type" value="Genomic_DNA"/>
</dbReference>
<evidence type="ECO:0000313" key="3">
    <source>
        <dbReference type="Proteomes" id="UP000654075"/>
    </source>
</evidence>
<gene>
    <name evidence="2" type="ORF">PGLA1383_LOCUS39008</name>
</gene>
<proteinExistence type="predicted"/>
<dbReference type="Proteomes" id="UP000654075">
    <property type="component" value="Unassembled WGS sequence"/>
</dbReference>
<feature type="chain" id="PRO_5032764292" evidence="1">
    <location>
        <begin position="20"/>
        <end position="494"/>
    </location>
</feature>
<name>A0A813GF49_POLGL</name>
<keyword evidence="3" id="KW-1185">Reference proteome</keyword>
<reference evidence="2" key="1">
    <citation type="submission" date="2021-02" db="EMBL/GenBank/DDBJ databases">
        <authorList>
            <person name="Dougan E. K."/>
            <person name="Rhodes N."/>
            <person name="Thang M."/>
            <person name="Chan C."/>
        </authorList>
    </citation>
    <scope>NUCLEOTIDE SEQUENCE</scope>
</reference>
<keyword evidence="1" id="KW-0732">Signal</keyword>
<comment type="caution">
    <text evidence="2">The sequence shown here is derived from an EMBL/GenBank/DDBJ whole genome shotgun (WGS) entry which is preliminary data.</text>
</comment>
<dbReference type="AlphaFoldDB" id="A0A813GF49"/>
<feature type="signal peptide" evidence="1">
    <location>
        <begin position="1"/>
        <end position="19"/>
    </location>
</feature>
<evidence type="ECO:0000313" key="2">
    <source>
        <dbReference type="EMBL" id="CAE8621489.1"/>
    </source>
</evidence>
<sequence length="494" mass="55825">MCRLGLLQLLLSLIGVASSLPPASWPPWPSECRQYATQNLEYLRAHTQFVQFGDEFGKQALFHKECREFGTVASELEWQLMTFTFDFDSYLARLRAAGRGSAALQLESRAGAGFLQRAQAAGLLLCAPVAYCLGEVERLRALRPQPSGLHWWRNQSNLSVAHFDRFLCNHVLPSFLQFGLFGQLTLASQMIQPLPNECSVAFTDVGKAWRRDAIKQFARTKAWPSNATRVAVCIQGGVRSFTHPEVYKSIRDNAVRSLRASYLKVFYVLNLTSDDCSWCAKRSFRTTSLGELLPAIDAVGHFASLSTEPSDCGWPELRSGLSYADCFIDMLAGPVQFRGKEMCEADIRQYEVAYGVTFDWVLWARPDLKWVFPIGDIRRFRQGHVYAPKIHYTELSDLIALIPREFMAIYSGAFRDWSETNGSKFHCITTAEIIRARRGRLCDFPGFADCIHCWFGSIGCLLEAHLKKHKVPLAYIPEEITARTPRWMMVSSAA</sequence>
<accession>A0A813GF49</accession>
<organism evidence="2 3">
    <name type="scientific">Polarella glacialis</name>
    <name type="common">Dinoflagellate</name>
    <dbReference type="NCBI Taxonomy" id="89957"/>
    <lineage>
        <taxon>Eukaryota</taxon>
        <taxon>Sar</taxon>
        <taxon>Alveolata</taxon>
        <taxon>Dinophyceae</taxon>
        <taxon>Suessiales</taxon>
        <taxon>Suessiaceae</taxon>
        <taxon>Polarella</taxon>
    </lineage>
</organism>
<protein>
    <submittedName>
        <fullName evidence="2">Uncharacterized protein</fullName>
    </submittedName>
</protein>
<evidence type="ECO:0000256" key="1">
    <source>
        <dbReference type="SAM" id="SignalP"/>
    </source>
</evidence>